<dbReference type="InterPro" id="IPR025340">
    <property type="entry name" value="DUF4246"/>
</dbReference>
<dbReference type="AlphaFoldDB" id="A0A371CQB2"/>
<dbReference type="PANTHER" id="PTHR33119">
    <property type="entry name" value="IFI3P"/>
    <property type="match status" value="1"/>
</dbReference>
<dbReference type="STRING" id="139420.A0A371CQB2"/>
<organism evidence="3 4">
    <name type="scientific">Lentinus brumalis</name>
    <dbReference type="NCBI Taxonomy" id="2498619"/>
    <lineage>
        <taxon>Eukaryota</taxon>
        <taxon>Fungi</taxon>
        <taxon>Dikarya</taxon>
        <taxon>Basidiomycota</taxon>
        <taxon>Agaricomycotina</taxon>
        <taxon>Agaricomycetes</taxon>
        <taxon>Polyporales</taxon>
        <taxon>Polyporaceae</taxon>
        <taxon>Lentinus</taxon>
    </lineage>
</organism>
<evidence type="ECO:0000259" key="2">
    <source>
        <dbReference type="Pfam" id="PF21666"/>
    </source>
</evidence>
<sequence length="546" mass="61727">MESPASNDFDEPYPFPSPFTFQERTPCTLAELRMRYLSGKIRSKPEWWEKIKDATIVAKWRQEMVEQDRASVEKLDYIFDELRYVASRRDEATGIHAASIPNVYESRSLIPAELKGDLLRGVAILESVPEEEKDWHPGSNGQVLDLVHPSLYCLRIGSSYVYAQDDTGSPARALRLLTEQEYRNERPDFLAYEEESFAYSSRYQWLPTDFEIPGGGVARPLSYINNLHPVRHRELYPTISSILGRFIPLFNRVLTDLMSAEPVLAINADPGTWYDHLENPEFQEDDDCLQAEEWEKTFKWPPIPEPSPFQPPYDDGYPPLSMEDPGSAIQVIVKLANIVLTPEKPRYAGGAWHVEGMANERIVATGLTSASRLDFRVTVGSDSDGGGAGMPYQNGDHQGYLAAYGFAGGNALNQGLGHVVAEEDKCVAFPNVYQHRVDAFELADAGKPGYRKILCFFLVSPTARVVSTSDVPPQQRDWVDEDAAAMEALHVLPRELFDLVVDYARTGTVSREEAEKDREELMEERAGFVMEHNEQVFELEFNMCEH</sequence>
<keyword evidence="4" id="KW-1185">Reference proteome</keyword>
<reference evidence="3 4" key="1">
    <citation type="journal article" date="2018" name="Biotechnol. Biofuels">
        <title>Integrative visual omics of the white-rot fungus Polyporus brumalis exposes the biotechnological potential of its oxidative enzymes for delignifying raw plant biomass.</title>
        <authorList>
            <person name="Miyauchi S."/>
            <person name="Rancon A."/>
            <person name="Drula E."/>
            <person name="Hage H."/>
            <person name="Chaduli D."/>
            <person name="Favel A."/>
            <person name="Grisel S."/>
            <person name="Henrissat B."/>
            <person name="Herpoel-Gimbert I."/>
            <person name="Ruiz-Duenas F.J."/>
            <person name="Chevret D."/>
            <person name="Hainaut M."/>
            <person name="Lin J."/>
            <person name="Wang M."/>
            <person name="Pangilinan J."/>
            <person name="Lipzen A."/>
            <person name="Lesage-Meessen L."/>
            <person name="Navarro D."/>
            <person name="Riley R."/>
            <person name="Grigoriev I.V."/>
            <person name="Zhou S."/>
            <person name="Raouche S."/>
            <person name="Rosso M.N."/>
        </authorList>
    </citation>
    <scope>NUCLEOTIDE SEQUENCE [LARGE SCALE GENOMIC DNA]</scope>
    <source>
        <strain evidence="3 4">BRFM 1820</strain>
    </source>
</reference>
<dbReference type="PANTHER" id="PTHR33119:SF1">
    <property type="entry name" value="FE2OG DIOXYGENASE DOMAIN-CONTAINING PROTEIN"/>
    <property type="match status" value="1"/>
</dbReference>
<protein>
    <submittedName>
        <fullName evidence="3">Uncharacterized protein</fullName>
    </submittedName>
</protein>
<evidence type="ECO:0000313" key="4">
    <source>
        <dbReference type="Proteomes" id="UP000256964"/>
    </source>
</evidence>
<dbReference type="Proteomes" id="UP000256964">
    <property type="component" value="Unassembled WGS sequence"/>
</dbReference>
<feature type="domain" description="DUF4246" evidence="1">
    <location>
        <begin position="75"/>
        <end position="481"/>
    </location>
</feature>
<evidence type="ECO:0000313" key="3">
    <source>
        <dbReference type="EMBL" id="RDX42417.1"/>
    </source>
</evidence>
<name>A0A371CQB2_9APHY</name>
<evidence type="ECO:0000259" key="1">
    <source>
        <dbReference type="Pfam" id="PF14033"/>
    </source>
</evidence>
<proteinExistence type="predicted"/>
<dbReference type="Pfam" id="PF14033">
    <property type="entry name" value="DUF4246"/>
    <property type="match status" value="1"/>
</dbReference>
<dbReference type="InterPro" id="IPR049192">
    <property type="entry name" value="DUF4246_C"/>
</dbReference>
<dbReference type="InterPro" id="IPR049207">
    <property type="entry name" value="DUF4246_N"/>
</dbReference>
<dbReference type="OrthoDB" id="415532at2759"/>
<gene>
    <name evidence="3" type="ORF">OH76DRAFT_1422535</name>
</gene>
<feature type="domain" description="DUF4246" evidence="2">
    <location>
        <begin position="11"/>
        <end position="63"/>
    </location>
</feature>
<dbReference type="EMBL" id="KZ857485">
    <property type="protein sequence ID" value="RDX42417.1"/>
    <property type="molecule type" value="Genomic_DNA"/>
</dbReference>
<accession>A0A371CQB2</accession>
<dbReference type="Pfam" id="PF21666">
    <property type="entry name" value="DUF4246_N"/>
    <property type="match status" value="1"/>
</dbReference>